<evidence type="ECO:0000313" key="7">
    <source>
        <dbReference type="EMBL" id="KRM94266.1"/>
    </source>
</evidence>
<dbReference type="PRINTS" id="PR00040">
    <property type="entry name" value="HTHMERR"/>
</dbReference>
<evidence type="ECO:0000313" key="8">
    <source>
        <dbReference type="Proteomes" id="UP000051256"/>
    </source>
</evidence>
<dbReference type="AlphaFoldDB" id="A0A0R2CSI7"/>
<organism evidence="7 8">
    <name type="scientific">Lentilactobacillus senioris DSM 24302 = JCM 17472</name>
    <dbReference type="NCBI Taxonomy" id="1423802"/>
    <lineage>
        <taxon>Bacteria</taxon>
        <taxon>Bacillati</taxon>
        <taxon>Bacillota</taxon>
        <taxon>Bacilli</taxon>
        <taxon>Lactobacillales</taxon>
        <taxon>Lactobacillaceae</taxon>
        <taxon>Lentilactobacillus</taxon>
    </lineage>
</organism>
<dbReference type="GO" id="GO:0003700">
    <property type="term" value="F:DNA-binding transcription factor activity"/>
    <property type="evidence" value="ECO:0007669"/>
    <property type="project" value="InterPro"/>
</dbReference>
<dbReference type="PANTHER" id="PTHR30204">
    <property type="entry name" value="REDOX-CYCLING DRUG-SENSING TRANSCRIPTIONAL ACTIVATOR SOXR"/>
    <property type="match status" value="1"/>
</dbReference>
<evidence type="ECO:0000259" key="6">
    <source>
        <dbReference type="PROSITE" id="PS50937"/>
    </source>
</evidence>
<gene>
    <name evidence="7" type="ORF">FC56_GL001218</name>
</gene>
<dbReference type="InterPro" id="IPR036244">
    <property type="entry name" value="TipA-like_antibiotic-bd"/>
</dbReference>
<sequence>MQYTIKQLADLVGISTRTLRYYDQINLLKPATISEAGYRLYGPQQVQRLRQIMTYRALDFSLADIATILTKKPDQLTADLNQQLLHLQHQAQQLQLTIEAVQQQILINQGVSQMTDQEQFEIFKQQQLATNEKQFGAEVRNKYSEPEIRAANQKYAQLSVEQFTVMQQTEQQLIELLKTTLANSETIIANQATIYQLHKQWLTYTWPNYSTAAHRGLADMYLADERFTSYYDERAGKGATQILRDSIYAATQ</sequence>
<dbReference type="Pfam" id="PF07739">
    <property type="entry name" value="TipAS"/>
    <property type="match status" value="1"/>
</dbReference>
<comment type="caution">
    <text evidence="7">The sequence shown here is derived from an EMBL/GenBank/DDBJ whole genome shotgun (WGS) entry which is preliminary data.</text>
</comment>
<feature type="coiled-coil region" evidence="5">
    <location>
        <begin position="77"/>
        <end position="104"/>
    </location>
</feature>
<dbReference type="SUPFAM" id="SSF89082">
    <property type="entry name" value="Antibiotic binding domain of TipA-like multidrug resistance regulators"/>
    <property type="match status" value="1"/>
</dbReference>
<dbReference type="SMART" id="SM00422">
    <property type="entry name" value="HTH_MERR"/>
    <property type="match status" value="1"/>
</dbReference>
<dbReference type="STRING" id="1423802.FC56_GL001218"/>
<dbReference type="Proteomes" id="UP000051256">
    <property type="component" value="Unassembled WGS sequence"/>
</dbReference>
<keyword evidence="5" id="KW-0175">Coiled coil</keyword>
<keyword evidence="3" id="KW-0010">Activator</keyword>
<dbReference type="Pfam" id="PF13411">
    <property type="entry name" value="MerR_1"/>
    <property type="match status" value="1"/>
</dbReference>
<keyword evidence="8" id="KW-1185">Reference proteome</keyword>
<reference evidence="7 8" key="1">
    <citation type="journal article" date="2015" name="Genome Announc.">
        <title>Expanding the biotechnology potential of lactobacilli through comparative genomics of 213 strains and associated genera.</title>
        <authorList>
            <person name="Sun Z."/>
            <person name="Harris H.M."/>
            <person name="McCann A."/>
            <person name="Guo C."/>
            <person name="Argimon S."/>
            <person name="Zhang W."/>
            <person name="Yang X."/>
            <person name="Jeffery I.B."/>
            <person name="Cooney J.C."/>
            <person name="Kagawa T.F."/>
            <person name="Liu W."/>
            <person name="Song Y."/>
            <person name="Salvetti E."/>
            <person name="Wrobel A."/>
            <person name="Rasinkangas P."/>
            <person name="Parkhill J."/>
            <person name="Rea M.C."/>
            <person name="O'Sullivan O."/>
            <person name="Ritari J."/>
            <person name="Douillard F.P."/>
            <person name="Paul Ross R."/>
            <person name="Yang R."/>
            <person name="Briner A.E."/>
            <person name="Felis G.E."/>
            <person name="de Vos W.M."/>
            <person name="Barrangou R."/>
            <person name="Klaenhammer T.R."/>
            <person name="Caufield P.W."/>
            <person name="Cui Y."/>
            <person name="Zhang H."/>
            <person name="O'Toole P.W."/>
        </authorList>
    </citation>
    <scope>NUCLEOTIDE SEQUENCE [LARGE SCALE GENOMIC DNA]</scope>
    <source>
        <strain evidence="7 8">DSM 24302</strain>
    </source>
</reference>
<dbReference type="Gene3D" id="1.10.490.50">
    <property type="entry name" value="Antibiotic binding domain of TipA-like multidrug resistance regulators"/>
    <property type="match status" value="1"/>
</dbReference>
<feature type="domain" description="HTH merR-type" evidence="6">
    <location>
        <begin position="1"/>
        <end position="71"/>
    </location>
</feature>
<name>A0A0R2CSI7_9LACO</name>
<evidence type="ECO:0000256" key="3">
    <source>
        <dbReference type="ARBA" id="ARBA00023159"/>
    </source>
</evidence>
<evidence type="ECO:0000256" key="2">
    <source>
        <dbReference type="ARBA" id="ARBA00023125"/>
    </source>
</evidence>
<keyword evidence="2" id="KW-0238">DNA-binding</keyword>
<proteinExistence type="predicted"/>
<accession>A0A0R2CSI7</accession>
<dbReference type="InterPro" id="IPR047057">
    <property type="entry name" value="MerR_fam"/>
</dbReference>
<evidence type="ECO:0000256" key="4">
    <source>
        <dbReference type="ARBA" id="ARBA00023163"/>
    </source>
</evidence>
<dbReference type="SUPFAM" id="SSF46955">
    <property type="entry name" value="Putative DNA-binding domain"/>
    <property type="match status" value="1"/>
</dbReference>
<protein>
    <submittedName>
        <fullName evidence="7">MerR family transcriptional regulator</fullName>
    </submittedName>
</protein>
<dbReference type="PROSITE" id="PS50937">
    <property type="entry name" value="HTH_MERR_2"/>
    <property type="match status" value="1"/>
</dbReference>
<dbReference type="PATRIC" id="fig|1423802.4.peg.1234"/>
<evidence type="ECO:0000256" key="5">
    <source>
        <dbReference type="SAM" id="Coils"/>
    </source>
</evidence>
<dbReference type="InterPro" id="IPR012925">
    <property type="entry name" value="TipAS_dom"/>
</dbReference>
<dbReference type="PANTHER" id="PTHR30204:SF90">
    <property type="entry name" value="HTH-TYPE TRANSCRIPTIONAL ACTIVATOR MTA"/>
    <property type="match status" value="1"/>
</dbReference>
<dbReference type="EMBL" id="AYZR01000004">
    <property type="protein sequence ID" value="KRM94266.1"/>
    <property type="molecule type" value="Genomic_DNA"/>
</dbReference>
<dbReference type="CDD" id="cd01106">
    <property type="entry name" value="HTH_TipAL-Mta"/>
    <property type="match status" value="1"/>
</dbReference>
<dbReference type="InterPro" id="IPR009061">
    <property type="entry name" value="DNA-bd_dom_put_sf"/>
</dbReference>
<evidence type="ECO:0000256" key="1">
    <source>
        <dbReference type="ARBA" id="ARBA00023015"/>
    </source>
</evidence>
<dbReference type="Gene3D" id="1.10.1660.10">
    <property type="match status" value="1"/>
</dbReference>
<keyword evidence="1" id="KW-0805">Transcription regulation</keyword>
<dbReference type="RefSeq" id="WP_054670279.1">
    <property type="nucleotide sequence ID" value="NZ_AYZR01000004.1"/>
</dbReference>
<dbReference type="InterPro" id="IPR000551">
    <property type="entry name" value="MerR-type_HTH_dom"/>
</dbReference>
<keyword evidence="4" id="KW-0804">Transcription</keyword>
<dbReference type="GO" id="GO:0003677">
    <property type="term" value="F:DNA binding"/>
    <property type="evidence" value="ECO:0007669"/>
    <property type="project" value="UniProtKB-KW"/>
</dbReference>